<dbReference type="Proteomes" id="UP000193144">
    <property type="component" value="Unassembled WGS sequence"/>
</dbReference>
<dbReference type="STRING" id="1231657.A0A1Y1ZW19"/>
<keyword evidence="2" id="KW-0689">Ribosomal protein</keyword>
<comment type="caution">
    <text evidence="5">The sequence shown here is derived from an EMBL/GenBank/DDBJ whole genome shotgun (WGS) entry which is preliminary data.</text>
</comment>
<gene>
    <name evidence="5" type="ORF">BCR34DRAFT_479722</name>
</gene>
<protein>
    <recommendedName>
        <fullName evidence="4">Ribosomal protein L9 domain-containing protein</fullName>
    </recommendedName>
</protein>
<organism evidence="5 6">
    <name type="scientific">Clohesyomyces aquaticus</name>
    <dbReference type="NCBI Taxonomy" id="1231657"/>
    <lineage>
        <taxon>Eukaryota</taxon>
        <taxon>Fungi</taxon>
        <taxon>Dikarya</taxon>
        <taxon>Ascomycota</taxon>
        <taxon>Pezizomycotina</taxon>
        <taxon>Dothideomycetes</taxon>
        <taxon>Pleosporomycetidae</taxon>
        <taxon>Pleosporales</taxon>
        <taxon>Lindgomycetaceae</taxon>
        <taxon>Clohesyomyces</taxon>
    </lineage>
</organism>
<evidence type="ECO:0000313" key="5">
    <source>
        <dbReference type="EMBL" id="ORY14257.1"/>
    </source>
</evidence>
<sequence>MASLARAALRPRCPSCTWATIRLGLGLHVQNWRPLQQEQLRTKSKAAREAERNIVVKLRLDVPRFGRKGSYVPIAPAMMRNKWFPFRWADYVPPLEMKRLKAEGVTMARDPEFGVQRALAEVDDEEENLLMPRAPYVRPVEIDMLTPERSMELLTTFIPPTIDFTRQPIEQEKADMGRLRQGASDAADILTAAAMSKRTQSDTTGIYGSVSTADVAVTIRKALAHNDEAARVLLSENDVRFVEGQAEGDATRVKQLGSFKIEIMAPGADRPITRTVRVRAKE</sequence>
<evidence type="ECO:0000313" key="6">
    <source>
        <dbReference type="Proteomes" id="UP000193144"/>
    </source>
</evidence>
<comment type="similarity">
    <text evidence="1">Belongs to the bacterial ribosomal protein bL9 family.</text>
</comment>
<dbReference type="GO" id="GO:1990904">
    <property type="term" value="C:ribonucleoprotein complex"/>
    <property type="evidence" value="ECO:0007669"/>
    <property type="project" value="UniProtKB-KW"/>
</dbReference>
<dbReference type="GO" id="GO:0005840">
    <property type="term" value="C:ribosome"/>
    <property type="evidence" value="ECO:0007669"/>
    <property type="project" value="UniProtKB-KW"/>
</dbReference>
<dbReference type="GO" id="GO:0006412">
    <property type="term" value="P:translation"/>
    <property type="evidence" value="ECO:0007669"/>
    <property type="project" value="InterPro"/>
</dbReference>
<dbReference type="Gene3D" id="3.40.5.10">
    <property type="entry name" value="Ribosomal protein L9, N-terminal domain"/>
    <property type="match status" value="1"/>
</dbReference>
<keyword evidence="6" id="KW-1185">Reference proteome</keyword>
<dbReference type="InterPro" id="IPR000244">
    <property type="entry name" value="Ribosomal_bL9"/>
</dbReference>
<proteinExistence type="inferred from homology"/>
<accession>A0A1Y1ZW19</accession>
<name>A0A1Y1ZW19_9PLEO</name>
<feature type="domain" description="Ribosomal protein L9" evidence="4">
    <location>
        <begin position="56"/>
        <end position="99"/>
    </location>
</feature>
<dbReference type="PANTHER" id="PTHR21368">
    <property type="entry name" value="50S RIBOSOMAL PROTEIN L9"/>
    <property type="match status" value="1"/>
</dbReference>
<evidence type="ECO:0000256" key="2">
    <source>
        <dbReference type="ARBA" id="ARBA00022980"/>
    </source>
</evidence>
<dbReference type="InterPro" id="IPR020070">
    <property type="entry name" value="Ribosomal_bL9_N"/>
</dbReference>
<dbReference type="Pfam" id="PF01281">
    <property type="entry name" value="Ribosomal_L9_N"/>
    <property type="match status" value="1"/>
</dbReference>
<dbReference type="EMBL" id="MCFA01000034">
    <property type="protein sequence ID" value="ORY14257.1"/>
    <property type="molecule type" value="Genomic_DNA"/>
</dbReference>
<evidence type="ECO:0000259" key="4">
    <source>
        <dbReference type="Pfam" id="PF01281"/>
    </source>
</evidence>
<evidence type="ECO:0000256" key="1">
    <source>
        <dbReference type="ARBA" id="ARBA00010605"/>
    </source>
</evidence>
<keyword evidence="3" id="KW-0687">Ribonucleoprotein</keyword>
<dbReference type="AlphaFoldDB" id="A0A1Y1ZW19"/>
<evidence type="ECO:0000256" key="3">
    <source>
        <dbReference type="ARBA" id="ARBA00023274"/>
    </source>
</evidence>
<dbReference type="OrthoDB" id="5555409at2759"/>
<reference evidence="5 6" key="1">
    <citation type="submission" date="2016-07" db="EMBL/GenBank/DDBJ databases">
        <title>Pervasive Adenine N6-methylation of Active Genes in Fungi.</title>
        <authorList>
            <consortium name="DOE Joint Genome Institute"/>
            <person name="Mondo S.J."/>
            <person name="Dannebaum R.O."/>
            <person name="Kuo R.C."/>
            <person name="Labutti K."/>
            <person name="Haridas S."/>
            <person name="Kuo A."/>
            <person name="Salamov A."/>
            <person name="Ahrendt S.R."/>
            <person name="Lipzen A."/>
            <person name="Sullivan W."/>
            <person name="Andreopoulos W.B."/>
            <person name="Clum A."/>
            <person name="Lindquist E."/>
            <person name="Daum C."/>
            <person name="Ramamoorthy G.K."/>
            <person name="Gryganskyi A."/>
            <person name="Culley D."/>
            <person name="Magnuson J.K."/>
            <person name="James T.Y."/>
            <person name="O'Malley M.A."/>
            <person name="Stajich J.E."/>
            <person name="Spatafora J.W."/>
            <person name="Visel A."/>
            <person name="Grigoriev I.V."/>
        </authorList>
    </citation>
    <scope>NUCLEOTIDE SEQUENCE [LARGE SCALE GENOMIC DNA]</scope>
    <source>
        <strain evidence="5 6">CBS 115471</strain>
    </source>
</reference>
<dbReference type="InterPro" id="IPR036935">
    <property type="entry name" value="Ribosomal_bL9_N_sf"/>
</dbReference>
<dbReference type="GO" id="GO:0003735">
    <property type="term" value="F:structural constituent of ribosome"/>
    <property type="evidence" value="ECO:0007669"/>
    <property type="project" value="InterPro"/>
</dbReference>